<evidence type="ECO:0000256" key="2">
    <source>
        <dbReference type="SAM" id="Phobius"/>
    </source>
</evidence>
<feature type="compositionally biased region" description="Basic and acidic residues" evidence="1">
    <location>
        <begin position="1243"/>
        <end position="1260"/>
    </location>
</feature>
<feature type="compositionally biased region" description="Polar residues" evidence="1">
    <location>
        <begin position="1164"/>
        <end position="1176"/>
    </location>
</feature>
<dbReference type="OrthoDB" id="6784899at2759"/>
<feature type="compositionally biased region" description="Polar residues" evidence="1">
    <location>
        <begin position="1261"/>
        <end position="1292"/>
    </location>
</feature>
<evidence type="ECO:0000256" key="1">
    <source>
        <dbReference type="SAM" id="MobiDB-lite"/>
    </source>
</evidence>
<gene>
    <name evidence="4 5" type="primary">LOC108734518</name>
</gene>
<proteinExistence type="predicted"/>
<evidence type="ECO:0000313" key="4">
    <source>
        <dbReference type="RefSeq" id="XP_018321607.1"/>
    </source>
</evidence>
<organism evidence="3 4">
    <name type="scientific">Agrilus planipennis</name>
    <name type="common">Emerald ash borer</name>
    <name type="synonym">Agrilus marcopoli</name>
    <dbReference type="NCBI Taxonomy" id="224129"/>
    <lineage>
        <taxon>Eukaryota</taxon>
        <taxon>Metazoa</taxon>
        <taxon>Ecdysozoa</taxon>
        <taxon>Arthropoda</taxon>
        <taxon>Hexapoda</taxon>
        <taxon>Insecta</taxon>
        <taxon>Pterygota</taxon>
        <taxon>Neoptera</taxon>
        <taxon>Endopterygota</taxon>
        <taxon>Coleoptera</taxon>
        <taxon>Polyphaga</taxon>
        <taxon>Elateriformia</taxon>
        <taxon>Buprestoidea</taxon>
        <taxon>Buprestidae</taxon>
        <taxon>Agrilinae</taxon>
        <taxon>Agrilus</taxon>
    </lineage>
</organism>
<accession>A0A1W4WMC8</accession>
<feature type="compositionally biased region" description="Polar residues" evidence="1">
    <location>
        <begin position="1044"/>
        <end position="1059"/>
    </location>
</feature>
<feature type="region of interest" description="Disordered" evidence="1">
    <location>
        <begin position="1109"/>
        <end position="1176"/>
    </location>
</feature>
<keyword evidence="2" id="KW-1133">Transmembrane helix</keyword>
<dbReference type="KEGG" id="apln:108734518"/>
<feature type="compositionally biased region" description="Polar residues" evidence="1">
    <location>
        <begin position="1"/>
        <end position="20"/>
    </location>
</feature>
<name>A0A1W4WMC8_AGRPL</name>
<protein>
    <submittedName>
        <fullName evidence="4">Uncharacterized protein LOC108734518 isoform X1</fullName>
    </submittedName>
    <submittedName>
        <fullName evidence="5">Uncharacterized protein LOC108734518 isoform X2</fullName>
    </submittedName>
</protein>
<keyword evidence="2" id="KW-0812">Transmembrane</keyword>
<evidence type="ECO:0000313" key="3">
    <source>
        <dbReference type="Proteomes" id="UP000192223"/>
    </source>
</evidence>
<keyword evidence="2" id="KW-0472">Membrane</keyword>
<sequence>MMVNCNSVDSVSKTENNSISTDERQTRHRWWSPMDIFKNVCYFYDFIKTGLFASSNKTQNCDGISDFFKRTTKNKQQKCQLSVPFKTTRKKKSKTLIGDLPKLRYLPKSCCCFVDHYQGKANITKRSITFISHVRSIQKQKKVFETLLRCAFDSNDNLRTETISFYLTDCNGRTLQLAPINVPFWLIHRQDALLKRSHYCISLGNKEVCFQLLIECNPMGLNFLYFCVQKLVTVTFDVHKIRRKQVNTCRYSIPNSFLNLIGKNELRDAKIKCLIYDTVYKFAVRKMEDTGATAPIPIPQQLTIPVYSATKTISNLLLNDQPFAIKSRTSSAASNDTKKCLTLRETIKNDTTYYAITKGNDDYYYQDALKRYRKGGTETLKRVNAEMSKTLKDGVGTLNNINIRVREYLNEMECSDKTLKSKVNINHYIENGENDNQGACDNTCNEKEGLRNDDEAIVYNKKRRIPTKSSINENNEAHEIIEIDKILKTEMENKPVSLENLYEVMRHIDNIDECRNVVNNYNGKKKDSDVNGIDNDKTDRNITNKLEKSCNEEEIMETFDFANTVNSQPQDVVQSKSIKCEGDEDARPVILEGDEKTCRTGKEKKKRKIKIITKKSMLSNTTIIEVQSPKTCNKTREEKLEELIKALGKKSGDERIRQIMEFLQEQTVSSKPFQSDLVEDIPRIRALTNIHGRLKDEELARDSLFEFQKKMCIPKKGKARFKLPTSLALTRTTLQESKKKLVHLRAQELFVPDRHINRLIKTTPLGHKKEKDITKLSPSEAHVRTKGRVAKYLEKRRKRLIQNALDYKRSHHGSAIIQQNKTATITMPKDPISIKKTLEKKASSNSDNDRMKNTLQLNINQKNDYPNYNNDMKGNVPLNNSNNPSKIELPIDAKSAIGSATVVIQDPKTNNTNKKFYDLKENLDYSKNPVEDYARDKHKWLRHKTDSPKSAKNSLYCFDILDEITPNDVQPLKSEYPRRDNILPEKIPHPCESFLGKLINRGNRKVLEGLLRVETPKIVCSSPNCITCKIKDNHVDKRSKNHNKNSASSERSFSSTDETASPKKKKNHLLTVPKRGKDCARSKVTTIVENGNEFRFKNFLMGRELAFPNDGHIPKAKSAGFEGAKKERLRKIHSDRSRSSSQRSKRHKPKNVKLNVPRKLGHSNEPNYSPSTSYKTNVESFTRQEVEEKLKQYMVDPYLHYPTSVTIMPLSVVYHTFDNTNGNPRMMPHSTARVPFSQQLQRQQREDHTNSAHLRDHEKSSSTLEQNPSYIFTSTTQDGETPMHNSQYTNDAANERRPFKDKSQWGIHLDKNQQKNFESVEFTDFLNKHNRNDVPETRLKKGPVTRGSVFNKCQCKNVDNMKSASPTKMEQLTTIENEKSTFNPENAEAAIILPKMICKRTGVKSAPSKHQFRGKTQKKLNRPATENTVKNVKNYTLQKQPLKKIKDKNRNVHFKDDIQKVIQSVEFKMVDILSDPRKHNVDAFMDVEKEITSVLAKFKTNDKTIEEEGGTTTSIVDVDDEMKETIGLKRSCLMPDRSGSNSTTTETAVSSLSIISKKDKQILTDICTVVKKTPPRKKINTGTGEKKQASKIISRLQTTSIRPETSLAYFETVGSPNEHRKISLEHVTEEKLNTNPLTQVKQKTLKTSVRSDEEKKESVPSFCYQAKPRSKGPLTNSGTTLPSCSSSYLPQHSLNHHNLRRRKSQTATCLRTFSPPSRAFAQVSSRSRLLSVTSKPSDKAHYTNKIVQPLHLPTTDDNINMCKATLSKCNWKNQKDTDVPLQPKIMETSFNFTPKYEIEKIMADSISSVTNVCERETIVEKSGGSGDKGDPATVFPDDSEIRLPEDNAEMIRLDEKFSELILEENVKNSVVNASKSWTDTDLTTYTDSFHVISNSASLNASRRKVANFEDTNGLTTEEKCFITAAYEPKPHLSEKIDATLAKIEAATKTIEKAMQSADNIDSITQETERTIETKVTLSEKESSSINHSEYVCEIANGEGDNFVSGKGGNCHDNILYFLDNLTTLTTESNTPLPITIAKRKCSSLSSLLHFSSVYYEPTIFYCTGIYHKAHSSKCLRSGYHQEMLQLLGQTQAYAREEYIYDKNMEKQLQLLSRNRFNRHEFERHDAKLTNVKENGKMAKNYAFKARILDLFYGLLFTLLYFGLIFNYMCHFIE</sequence>
<dbReference type="GeneID" id="108734518"/>
<feature type="transmembrane region" description="Helical" evidence="2">
    <location>
        <begin position="2150"/>
        <end position="2169"/>
    </location>
</feature>
<dbReference type="RefSeq" id="XP_025836763.1">
    <property type="nucleotide sequence ID" value="XM_025980978.1"/>
</dbReference>
<evidence type="ECO:0000313" key="5">
    <source>
        <dbReference type="RefSeq" id="XP_025836763.1"/>
    </source>
</evidence>
<keyword evidence="3" id="KW-1185">Reference proteome</keyword>
<feature type="region of interest" description="Disordered" evidence="1">
    <location>
        <begin position="1036"/>
        <end position="1077"/>
    </location>
</feature>
<dbReference type="Proteomes" id="UP000192223">
    <property type="component" value="Unplaced"/>
</dbReference>
<reference evidence="4 5" key="1">
    <citation type="submission" date="2025-04" db="UniProtKB">
        <authorList>
            <consortium name="RefSeq"/>
        </authorList>
    </citation>
    <scope>IDENTIFICATION</scope>
    <source>
        <tissue evidence="4 5">Entire body</tissue>
    </source>
</reference>
<feature type="region of interest" description="Disordered" evidence="1">
    <location>
        <begin position="1"/>
        <end position="23"/>
    </location>
</feature>
<dbReference type="RefSeq" id="XP_018321607.1">
    <property type="nucleotide sequence ID" value="XM_018466105.1"/>
</dbReference>
<feature type="region of interest" description="Disordered" evidence="1">
    <location>
        <begin position="1235"/>
        <end position="1297"/>
    </location>
</feature>